<dbReference type="EMBL" id="VWSH01000001">
    <property type="protein sequence ID" value="KAA5536552.1"/>
    <property type="molecule type" value="Genomic_DNA"/>
</dbReference>
<dbReference type="RefSeq" id="WP_150031129.1">
    <property type="nucleotide sequence ID" value="NZ_VWSH01000001.1"/>
</dbReference>
<feature type="transmembrane region" description="Helical" evidence="1">
    <location>
        <begin position="6"/>
        <end position="24"/>
    </location>
</feature>
<dbReference type="InterPro" id="IPR029062">
    <property type="entry name" value="Class_I_gatase-like"/>
</dbReference>
<name>A0A5M6CRI0_9BACT</name>
<keyword evidence="1" id="KW-1133">Transmembrane helix</keyword>
<sequence>MGFLFPLFLLAGLSLAIPVMIHLFNLRRYKRIDFPDTRFLRNIQLSTKRQSKIRNWRLLLLRMLFLAAVILAFAQPYFGALKNDKSKDITAIYIDNSYSMTIGNGQENLLQLAKHKARQLIESSVENARFVLISNNKKSAMRPMLKNEALQALQEIRPTAQLFSLSQLMNSLNAAESNEKNENWNLYCFTDLQKKTFLDNVAKVSLPELKAVYFYPLAANKPSNLYIDTAYFLSPNIDNRQPNPLVVKVRQSGVNNNKSSNLQISIGNQVRAVSNIETGERQEWTDTLALQLSSGGWQDITLSLQDHPVSFDDTFRIAARTAPEMSVLVVTENGINPFLQTALRTYEGFKVKEENASGIQKDDWQQYGLIILQNIGSIPAGLQTAVAAALQRGQNVLMFPGAINNVESFNQSLKAWGDIALEKIDTAQQQVVSMQEAHPLLQDLFEKIPDNVQLPTTVERYPIDASLTANQQSLMTFRDGKPFLAQYSLGQGKMYICASPLDDRSSNFAVSYFFVPILYKMAIQSGSGNMFALNIGSMQPLWLPVEGSDDRKVWHLSQNSFDAIPSQRPSGIGVELFINKAVNEAGFYRLHSEASKDTVHIGVNAMRTESVLEYASKSDVETALKPNRILWIDDRSIAKNGWNEAKAPFPFWKICVMLGLFCLSAETYMLLRKKKISNEDAALQSA</sequence>
<evidence type="ECO:0000313" key="4">
    <source>
        <dbReference type="Proteomes" id="UP000323632"/>
    </source>
</evidence>
<keyword evidence="1" id="KW-0472">Membrane</keyword>
<dbReference type="AlphaFoldDB" id="A0A5M6CRI0"/>
<proteinExistence type="predicted"/>
<dbReference type="InterPro" id="IPR024163">
    <property type="entry name" value="Aerotolerance_reg_N"/>
</dbReference>
<dbReference type="PANTHER" id="PTHR37464:SF1">
    <property type="entry name" value="BLL2463 PROTEIN"/>
    <property type="match status" value="1"/>
</dbReference>
<protein>
    <recommendedName>
        <fullName evidence="2">Aerotolerance regulator N-terminal domain-containing protein</fullName>
    </recommendedName>
</protein>
<dbReference type="Pfam" id="PF07584">
    <property type="entry name" value="BatA"/>
    <property type="match status" value="1"/>
</dbReference>
<feature type="domain" description="Aerotolerance regulator N-terminal" evidence="2">
    <location>
        <begin position="1"/>
        <end position="76"/>
    </location>
</feature>
<gene>
    <name evidence="3" type="ORF">F0919_02470</name>
</gene>
<comment type="caution">
    <text evidence="3">The sequence shown here is derived from an EMBL/GenBank/DDBJ whole genome shotgun (WGS) entry which is preliminary data.</text>
</comment>
<dbReference type="Proteomes" id="UP000323632">
    <property type="component" value="Unassembled WGS sequence"/>
</dbReference>
<feature type="transmembrane region" description="Helical" evidence="1">
    <location>
        <begin position="58"/>
        <end position="78"/>
    </location>
</feature>
<accession>A0A5M6CRI0</accession>
<evidence type="ECO:0000256" key="1">
    <source>
        <dbReference type="SAM" id="Phobius"/>
    </source>
</evidence>
<keyword evidence="1" id="KW-0812">Transmembrane</keyword>
<keyword evidence="4" id="KW-1185">Reference proteome</keyword>
<reference evidence="3 4" key="1">
    <citation type="submission" date="2019-09" db="EMBL/GenBank/DDBJ databases">
        <title>Genome sequence and assembly of Taibaiella sp.</title>
        <authorList>
            <person name="Chhetri G."/>
        </authorList>
    </citation>
    <scope>NUCLEOTIDE SEQUENCE [LARGE SCALE GENOMIC DNA]</scope>
    <source>
        <strain evidence="3 4">KVB11</strain>
    </source>
</reference>
<evidence type="ECO:0000313" key="3">
    <source>
        <dbReference type="EMBL" id="KAA5536552.1"/>
    </source>
</evidence>
<dbReference type="SUPFAM" id="SSF52317">
    <property type="entry name" value="Class I glutamine amidotransferase-like"/>
    <property type="match status" value="1"/>
</dbReference>
<dbReference type="PANTHER" id="PTHR37464">
    <property type="entry name" value="BLL2463 PROTEIN"/>
    <property type="match status" value="1"/>
</dbReference>
<organism evidence="3 4">
    <name type="scientific">Taibaiella lutea</name>
    <dbReference type="NCBI Taxonomy" id="2608001"/>
    <lineage>
        <taxon>Bacteria</taxon>
        <taxon>Pseudomonadati</taxon>
        <taxon>Bacteroidota</taxon>
        <taxon>Chitinophagia</taxon>
        <taxon>Chitinophagales</taxon>
        <taxon>Chitinophagaceae</taxon>
        <taxon>Taibaiella</taxon>
    </lineage>
</organism>
<dbReference type="NCBIfam" id="TIGR02226">
    <property type="entry name" value="two_anch"/>
    <property type="match status" value="1"/>
</dbReference>
<evidence type="ECO:0000259" key="2">
    <source>
        <dbReference type="Pfam" id="PF07584"/>
    </source>
</evidence>
<dbReference type="InterPro" id="IPR011933">
    <property type="entry name" value="Double_TM_dom"/>
</dbReference>